<protein>
    <submittedName>
        <fullName evidence="2">Uncharacterized protein</fullName>
    </submittedName>
</protein>
<reference evidence="2" key="1">
    <citation type="submission" date="2020-08" db="EMBL/GenBank/DDBJ databases">
        <title>Multicomponent nature underlies the extraordinary mechanical properties of spider dragline silk.</title>
        <authorList>
            <person name="Kono N."/>
            <person name="Nakamura H."/>
            <person name="Mori M."/>
            <person name="Yoshida Y."/>
            <person name="Ohtoshi R."/>
            <person name="Malay A.D."/>
            <person name="Moran D.A.P."/>
            <person name="Tomita M."/>
            <person name="Numata K."/>
            <person name="Arakawa K."/>
        </authorList>
    </citation>
    <scope>NUCLEOTIDE SEQUENCE</scope>
</reference>
<name>A0A8X6MWP5_NEPPI</name>
<evidence type="ECO:0000256" key="1">
    <source>
        <dbReference type="SAM" id="MobiDB-lite"/>
    </source>
</evidence>
<feature type="region of interest" description="Disordered" evidence="1">
    <location>
        <begin position="82"/>
        <end position="102"/>
    </location>
</feature>
<gene>
    <name evidence="2" type="ORF">NPIL_253681</name>
</gene>
<feature type="region of interest" description="Disordered" evidence="1">
    <location>
        <begin position="1"/>
        <end position="25"/>
    </location>
</feature>
<evidence type="ECO:0000313" key="3">
    <source>
        <dbReference type="Proteomes" id="UP000887013"/>
    </source>
</evidence>
<dbReference type="AlphaFoldDB" id="A0A8X6MWP5"/>
<accession>A0A8X6MWP5</accession>
<organism evidence="2 3">
    <name type="scientific">Nephila pilipes</name>
    <name type="common">Giant wood spider</name>
    <name type="synonym">Nephila maculata</name>
    <dbReference type="NCBI Taxonomy" id="299642"/>
    <lineage>
        <taxon>Eukaryota</taxon>
        <taxon>Metazoa</taxon>
        <taxon>Ecdysozoa</taxon>
        <taxon>Arthropoda</taxon>
        <taxon>Chelicerata</taxon>
        <taxon>Arachnida</taxon>
        <taxon>Araneae</taxon>
        <taxon>Araneomorphae</taxon>
        <taxon>Entelegynae</taxon>
        <taxon>Araneoidea</taxon>
        <taxon>Nephilidae</taxon>
        <taxon>Nephila</taxon>
    </lineage>
</organism>
<evidence type="ECO:0000313" key="2">
    <source>
        <dbReference type="EMBL" id="GFS81663.1"/>
    </source>
</evidence>
<comment type="caution">
    <text evidence="2">The sequence shown here is derived from an EMBL/GenBank/DDBJ whole genome shotgun (WGS) entry which is preliminary data.</text>
</comment>
<sequence length="102" mass="11802">MGKPPGTLFQQNRFQESSENTGMVSKSWCPETTHLGWEEKESEKDCQMRQQSRTETCWKGFQTPHPRHQICRCRENLLKTSPQLQMGSNTTLPPQIQESTCC</sequence>
<proteinExistence type="predicted"/>
<dbReference type="EMBL" id="BMAW01051646">
    <property type="protein sequence ID" value="GFS81663.1"/>
    <property type="molecule type" value="Genomic_DNA"/>
</dbReference>
<keyword evidence="3" id="KW-1185">Reference proteome</keyword>
<dbReference type="Proteomes" id="UP000887013">
    <property type="component" value="Unassembled WGS sequence"/>
</dbReference>
<feature type="compositionally biased region" description="Polar residues" evidence="1">
    <location>
        <begin position="8"/>
        <end position="24"/>
    </location>
</feature>